<evidence type="ECO:0000313" key="1">
    <source>
        <dbReference type="EMBL" id="KAF4972985.1"/>
    </source>
</evidence>
<dbReference type="OrthoDB" id="1911848at2759"/>
<dbReference type="AlphaFoldDB" id="A0A8H4UB73"/>
<dbReference type="SUPFAM" id="SSF56112">
    <property type="entry name" value="Protein kinase-like (PK-like)"/>
    <property type="match status" value="1"/>
</dbReference>
<keyword evidence="2" id="KW-1185">Reference proteome</keyword>
<comment type="caution">
    <text evidence="1">The sequence shown here is derived from an EMBL/GenBank/DDBJ whole genome shotgun (WGS) entry which is preliminary data.</text>
</comment>
<accession>A0A8H4UB73</accession>
<dbReference type="PANTHER" id="PTHR37542">
    <property type="entry name" value="HELO DOMAIN-CONTAINING PROTEIN-RELATED"/>
    <property type="match status" value="1"/>
</dbReference>
<protein>
    <recommendedName>
        <fullName evidence="3">Protein kinase domain-containing protein</fullName>
    </recommendedName>
</protein>
<reference evidence="1" key="1">
    <citation type="journal article" date="2020" name="BMC Genomics">
        <title>Correction to: Identification and distribution of gene clusters required for synthesis of sphingolipid metabolism inhibitors in diverse species of the filamentous fungus Fusarium.</title>
        <authorList>
            <person name="Kim H.S."/>
            <person name="Lohmar J.M."/>
            <person name="Busman M."/>
            <person name="Brown D.W."/>
            <person name="Naumann T.A."/>
            <person name="Divon H.H."/>
            <person name="Lysoe E."/>
            <person name="Uhlig S."/>
            <person name="Proctor R.H."/>
        </authorList>
    </citation>
    <scope>NUCLEOTIDE SEQUENCE</scope>
    <source>
        <strain evidence="1">NRRL 22465</strain>
    </source>
</reference>
<dbReference type="InterPro" id="IPR011009">
    <property type="entry name" value="Kinase-like_dom_sf"/>
</dbReference>
<dbReference type="EMBL" id="JABEYC010000880">
    <property type="protein sequence ID" value="KAF4972985.1"/>
    <property type="molecule type" value="Genomic_DNA"/>
</dbReference>
<dbReference type="Gene3D" id="1.10.510.10">
    <property type="entry name" value="Transferase(Phosphotransferase) domain 1"/>
    <property type="match status" value="1"/>
</dbReference>
<sequence>MAELGLAIVGTVDLCLKWGHRLVNLCKSCRNADEEIKERADHLALNWHRTQQLLEFMKKISSELTGPQRYHQLQIMGQLQSHFKTACEKLNECSETKEEGEGRFRRFLRQPLHLKYALFKQGIDKAIEDLDKWHRTADPSWFLILRMSSLLVDRAIAHNNSSITTAFPAAKHIRSTIKQRGNRNSTYSLLPAKYLDGYDKSDILLSTAKTGQRISASRGPQNVILTTLQCYPGANVDLMTNSALQMAEKLTVDDPKAFGLLSCKGVVKCAKSAAPTTFTMVWRSPGNRSDASSLRQKLLSNSSVIERKVRVRFARQLANAIAYVHNFGFVHKAVRPESILVYPGMTSSSAPTVYLAGFDNFRAQVSLSPRRPLNDWESEHILYLHPSRRGTPREDYRIQHDIYSLGVCLLEIGLWKSFVKYQYDAKGANQEISYWFATFASSCRKTGSGKITTKDVFVQLCQDCLPEKMGSSYTKIVETCLTCLDSGPGNIDFGDVLKFADDDGIPVGVRFIEKV</sequence>
<proteinExistence type="predicted"/>
<dbReference type="PANTHER" id="PTHR37542:SF1">
    <property type="entry name" value="PRION-INHIBITION AND PROPAGATION HELO DOMAIN-CONTAINING PROTEIN"/>
    <property type="match status" value="1"/>
</dbReference>
<dbReference type="Proteomes" id="UP000635477">
    <property type="component" value="Unassembled WGS sequence"/>
</dbReference>
<reference evidence="1" key="2">
    <citation type="submission" date="2020-05" db="EMBL/GenBank/DDBJ databases">
        <authorList>
            <person name="Kim H.-S."/>
            <person name="Proctor R.H."/>
            <person name="Brown D.W."/>
        </authorList>
    </citation>
    <scope>NUCLEOTIDE SEQUENCE</scope>
    <source>
        <strain evidence="1">NRRL 22465</strain>
    </source>
</reference>
<organism evidence="1 2">
    <name type="scientific">Fusarium zealandicum</name>
    <dbReference type="NCBI Taxonomy" id="1053134"/>
    <lineage>
        <taxon>Eukaryota</taxon>
        <taxon>Fungi</taxon>
        <taxon>Dikarya</taxon>
        <taxon>Ascomycota</taxon>
        <taxon>Pezizomycotina</taxon>
        <taxon>Sordariomycetes</taxon>
        <taxon>Hypocreomycetidae</taxon>
        <taxon>Hypocreales</taxon>
        <taxon>Nectriaceae</taxon>
        <taxon>Fusarium</taxon>
        <taxon>Fusarium staphyleae species complex</taxon>
    </lineage>
</organism>
<gene>
    <name evidence="1" type="ORF">FZEAL_9445</name>
</gene>
<evidence type="ECO:0000313" key="2">
    <source>
        <dbReference type="Proteomes" id="UP000635477"/>
    </source>
</evidence>
<name>A0A8H4UB73_9HYPO</name>
<evidence type="ECO:0008006" key="3">
    <source>
        <dbReference type="Google" id="ProtNLM"/>
    </source>
</evidence>